<comment type="subunit">
    <text evidence="9">Component of the Sec protein translocase complex. Heterotrimer consisting of SecY, SecE and SecG subunits. The heterotrimers can form oligomers, although 1 heterotrimer is thought to be able to translocate proteins. Interacts with the ribosome. Interacts with SecDF, and other proteins may be involved. Interacts with SecA.</text>
</comment>
<dbReference type="PRINTS" id="PR01650">
    <property type="entry name" value="SECETRNLCASE"/>
</dbReference>
<dbReference type="OrthoDB" id="9806365at2"/>
<accession>A0A263H9U7</accession>
<comment type="caution">
    <text evidence="9">Lacks conserved residue(s) required for the propagation of feature annotation.</text>
</comment>
<evidence type="ECO:0000313" key="13">
    <source>
        <dbReference type="Proteomes" id="UP000254507"/>
    </source>
</evidence>
<dbReference type="PANTHER" id="PTHR33910:SF1">
    <property type="entry name" value="PROTEIN TRANSLOCASE SUBUNIT SECE"/>
    <property type="match status" value="1"/>
</dbReference>
<keyword evidence="4 9" id="KW-0812">Transmembrane</keyword>
<dbReference type="PROSITE" id="PS01067">
    <property type="entry name" value="SECE_SEC61G"/>
    <property type="match status" value="1"/>
</dbReference>
<dbReference type="GO" id="GO:0005886">
    <property type="term" value="C:plasma membrane"/>
    <property type="evidence" value="ECO:0007669"/>
    <property type="project" value="UniProtKB-UniRule"/>
</dbReference>
<dbReference type="Gene3D" id="1.20.5.1030">
    <property type="entry name" value="Preprotein translocase secy subunit"/>
    <property type="match status" value="1"/>
</dbReference>
<evidence type="ECO:0000256" key="3">
    <source>
        <dbReference type="ARBA" id="ARBA00022475"/>
    </source>
</evidence>
<dbReference type="GO" id="GO:0008320">
    <property type="term" value="F:protein transmembrane transporter activity"/>
    <property type="evidence" value="ECO:0007669"/>
    <property type="project" value="UniProtKB-UniRule"/>
</dbReference>
<proteinExistence type="inferred from homology"/>
<reference evidence="10 12" key="1">
    <citation type="submission" date="2017-07" db="EMBL/GenBank/DDBJ databases">
        <title>Virulence factors identified in Actinobacillus seminis.</title>
        <authorList>
            <person name="Negrete-Abascal E."/>
            <person name="Vaca-Pacheco S."/>
            <person name="Montes-Garcia F."/>
            <person name="Leyto-Gil A.M."/>
            <person name="Fragoso-Garcia E."/>
            <person name="Carvente-Garcia R."/>
            <person name="Perez-Agueros S."/>
            <person name="Castelan-Sanchez H.G."/>
            <person name="Garcia-Molina A."/>
            <person name="Villamar T.E."/>
            <person name="Vazquez-Cruz C."/>
        </authorList>
    </citation>
    <scope>NUCLEOTIDE SEQUENCE [LARGE SCALE GENOMIC DNA]</scope>
    <source>
        <strain evidence="10 12">ATCC 15768</strain>
    </source>
</reference>
<dbReference type="InParanoid" id="A0A263H9U7"/>
<dbReference type="EMBL" id="NLFK01000012">
    <property type="protein sequence ID" value="OZN24220.1"/>
    <property type="molecule type" value="Genomic_DNA"/>
</dbReference>
<reference evidence="11 13" key="2">
    <citation type="submission" date="2018-06" db="EMBL/GenBank/DDBJ databases">
        <authorList>
            <consortium name="Pathogen Informatics"/>
            <person name="Doyle S."/>
        </authorList>
    </citation>
    <scope>NUCLEOTIDE SEQUENCE [LARGE SCALE GENOMIC DNA]</scope>
    <source>
        <strain evidence="11 13">NCTC10851</strain>
    </source>
</reference>
<dbReference type="InterPro" id="IPR038379">
    <property type="entry name" value="SecE_sf"/>
</dbReference>
<organism evidence="11 13">
    <name type="scientific">Actinobacillus seminis</name>
    <dbReference type="NCBI Taxonomy" id="722"/>
    <lineage>
        <taxon>Bacteria</taxon>
        <taxon>Pseudomonadati</taxon>
        <taxon>Pseudomonadota</taxon>
        <taxon>Gammaproteobacteria</taxon>
        <taxon>Pasteurellales</taxon>
        <taxon>Pasteurellaceae</taxon>
        <taxon>Actinobacillus</taxon>
    </lineage>
</organism>
<dbReference type="NCBIfam" id="TIGR00964">
    <property type="entry name" value="secE_bact"/>
    <property type="match status" value="1"/>
</dbReference>
<evidence type="ECO:0000256" key="7">
    <source>
        <dbReference type="ARBA" id="ARBA00023010"/>
    </source>
</evidence>
<evidence type="ECO:0000256" key="4">
    <source>
        <dbReference type="ARBA" id="ARBA00022692"/>
    </source>
</evidence>
<comment type="similarity">
    <text evidence="9">Belongs to the SecE/SEC61-gamma family.</text>
</comment>
<dbReference type="GO" id="GO:0006605">
    <property type="term" value="P:protein targeting"/>
    <property type="evidence" value="ECO:0007669"/>
    <property type="project" value="UniProtKB-UniRule"/>
</dbReference>
<feature type="transmembrane region" description="Helical" evidence="9">
    <location>
        <begin position="52"/>
        <end position="71"/>
    </location>
</feature>
<evidence type="ECO:0000313" key="10">
    <source>
        <dbReference type="EMBL" id="OZN24220.1"/>
    </source>
</evidence>
<dbReference type="FunCoup" id="A0A263H9U7">
    <property type="interactions" value="90"/>
</dbReference>
<keyword evidence="8 9" id="KW-0472">Membrane</keyword>
<evidence type="ECO:0000313" key="12">
    <source>
        <dbReference type="Proteomes" id="UP000215738"/>
    </source>
</evidence>
<evidence type="ECO:0000256" key="9">
    <source>
        <dbReference type="HAMAP-Rule" id="MF_00422"/>
    </source>
</evidence>
<dbReference type="GO" id="GO:0009306">
    <property type="term" value="P:protein secretion"/>
    <property type="evidence" value="ECO:0007669"/>
    <property type="project" value="UniProtKB-UniRule"/>
</dbReference>
<evidence type="ECO:0000313" key="11">
    <source>
        <dbReference type="EMBL" id="SUU38775.1"/>
    </source>
</evidence>
<evidence type="ECO:0000256" key="5">
    <source>
        <dbReference type="ARBA" id="ARBA00022927"/>
    </source>
</evidence>
<evidence type="ECO:0000256" key="8">
    <source>
        <dbReference type="ARBA" id="ARBA00023136"/>
    </source>
</evidence>
<dbReference type="GO" id="GO:0065002">
    <property type="term" value="P:intracellular protein transmembrane transport"/>
    <property type="evidence" value="ECO:0007669"/>
    <property type="project" value="UniProtKB-UniRule"/>
</dbReference>
<keyword evidence="5 9" id="KW-0653">Protein transport</keyword>
<dbReference type="NCBIfam" id="NF004376">
    <property type="entry name" value="PRK05740.2-1"/>
    <property type="match status" value="1"/>
</dbReference>
<dbReference type="InterPro" id="IPR001901">
    <property type="entry name" value="Translocase_SecE/Sec61-g"/>
</dbReference>
<dbReference type="HAMAP" id="MF_00422">
    <property type="entry name" value="SecE"/>
    <property type="match status" value="1"/>
</dbReference>
<evidence type="ECO:0000256" key="2">
    <source>
        <dbReference type="ARBA" id="ARBA00022448"/>
    </source>
</evidence>
<sequence>MALEIEKKKNTQDAEAAVKAKGVNSFLWLLAVVIVAVAALGNIYLVEQFSTPIRVVGVVILLIVALAIAAITNQGTKARTFLTDSRTELRRIVWPTRQEAMQTTLIVLGVTVLVSLILWGLDSIIVSIITFLTDLRF</sequence>
<evidence type="ECO:0000256" key="1">
    <source>
        <dbReference type="ARBA" id="ARBA00004370"/>
    </source>
</evidence>
<dbReference type="GO" id="GO:0043952">
    <property type="term" value="P:protein transport by the Sec complex"/>
    <property type="evidence" value="ECO:0007669"/>
    <property type="project" value="UniProtKB-UniRule"/>
</dbReference>
<evidence type="ECO:0000256" key="6">
    <source>
        <dbReference type="ARBA" id="ARBA00022989"/>
    </source>
</evidence>
<protein>
    <recommendedName>
        <fullName evidence="9">Protein translocase subunit SecE</fullName>
    </recommendedName>
</protein>
<keyword evidence="2 9" id="KW-0813">Transport</keyword>
<dbReference type="PANTHER" id="PTHR33910">
    <property type="entry name" value="PROTEIN TRANSLOCASE SUBUNIT SECE"/>
    <property type="match status" value="1"/>
</dbReference>
<keyword evidence="12" id="KW-1185">Reference proteome</keyword>
<feature type="transmembrane region" description="Helical" evidence="9">
    <location>
        <begin position="105"/>
        <end position="132"/>
    </location>
</feature>
<dbReference type="Proteomes" id="UP000215738">
    <property type="component" value="Unassembled WGS sequence"/>
</dbReference>
<dbReference type="InterPro" id="IPR005807">
    <property type="entry name" value="SecE_bac"/>
</dbReference>
<dbReference type="AlphaFoldDB" id="A0A263H9U7"/>
<comment type="subcellular location">
    <subcellularLocation>
        <location evidence="1">Membrane</location>
    </subcellularLocation>
</comment>
<keyword evidence="6 9" id="KW-1133">Transmembrane helix</keyword>
<feature type="transmembrane region" description="Helical" evidence="9">
    <location>
        <begin position="26"/>
        <end position="46"/>
    </location>
</feature>
<comment type="function">
    <text evidence="9">Essential subunit of the Sec protein translocation channel SecYEG. Clamps together the 2 halves of SecY. May contact the channel plug during translocation.</text>
</comment>
<keyword evidence="7 9" id="KW-0811">Translocation</keyword>
<dbReference type="RefSeq" id="WP_094947542.1">
    <property type="nucleotide sequence ID" value="NZ_JBMHIA010000012.1"/>
</dbReference>
<dbReference type="EMBL" id="UFSB01000001">
    <property type="protein sequence ID" value="SUU38775.1"/>
    <property type="molecule type" value="Genomic_DNA"/>
</dbReference>
<name>A0A263H9U7_9PAST</name>
<dbReference type="Proteomes" id="UP000254507">
    <property type="component" value="Unassembled WGS sequence"/>
</dbReference>
<dbReference type="Pfam" id="PF00584">
    <property type="entry name" value="SecE"/>
    <property type="match status" value="1"/>
</dbReference>
<gene>
    <name evidence="9 11" type="primary">secE</name>
    <name evidence="10" type="ORF">CFY87_10460</name>
    <name evidence="11" type="ORF">NCTC10851_02267</name>
</gene>
<keyword evidence="3 9" id="KW-1003">Cell membrane</keyword>